<dbReference type="AlphaFoldDB" id="A0A0R3QXF7"/>
<dbReference type="EMBL" id="UZAG01017589">
    <property type="protein sequence ID" value="VDO35520.1"/>
    <property type="molecule type" value="Genomic_DNA"/>
</dbReference>
<dbReference type="SUPFAM" id="SSF50729">
    <property type="entry name" value="PH domain-like"/>
    <property type="match status" value="1"/>
</dbReference>
<reference evidence="2 3" key="2">
    <citation type="submission" date="2018-11" db="EMBL/GenBank/DDBJ databases">
        <authorList>
            <consortium name="Pathogen Informatics"/>
        </authorList>
    </citation>
    <scope>NUCLEOTIDE SEQUENCE [LARGE SCALE GENOMIC DNA]</scope>
</reference>
<gene>
    <name evidence="2" type="ORF">BTMF_LOCUS10441</name>
</gene>
<feature type="coiled-coil region" evidence="1">
    <location>
        <begin position="262"/>
        <end position="317"/>
    </location>
</feature>
<reference evidence="4" key="1">
    <citation type="submission" date="2017-02" db="UniProtKB">
        <authorList>
            <consortium name="WormBaseParasite"/>
        </authorList>
    </citation>
    <scope>IDENTIFICATION</scope>
</reference>
<dbReference type="STRING" id="42155.A0A0R3QXF7"/>
<accession>A0A0R3QXF7</accession>
<dbReference type="CDD" id="cd00821">
    <property type="entry name" value="PH"/>
    <property type="match status" value="1"/>
</dbReference>
<dbReference type="InterPro" id="IPR011993">
    <property type="entry name" value="PH-like_dom_sf"/>
</dbReference>
<keyword evidence="1" id="KW-0175">Coiled coil</keyword>
<evidence type="ECO:0000313" key="2">
    <source>
        <dbReference type="EMBL" id="VDO35520.1"/>
    </source>
</evidence>
<sequence length="346" mass="41297">MTQKSSDSAVKILDLFTEDPLLQRLHRLFTVFSDDEHHISPHQAHFIIGQLFRLNHGIEYAQNSLPTLIRSNAITFHDLLRMCDLLFPDRKQFEPLVDRIFERYVEYIICKVCNLWSFSKVMQKSRGFLLHCSKSNTKKRCLMRNNNSKWRAYWCTITPGVIHLWPLHKSTTVRNRRTIAIDQTSSVQIGTFDEERFTWLLTAESKRKYEFGHFDELRRKHWILTMNLAIERRSVEDLQKYDRECSRSTEYPILRDKNLSWRLALECENERLMQLLDDQRRALRDEEIVRTIATRMLDEERERREKLEEKLQSLVRNRDGNCNNNPGTTKAFLEVSSFEILDKNIS</sequence>
<evidence type="ECO:0000313" key="3">
    <source>
        <dbReference type="Proteomes" id="UP000280834"/>
    </source>
</evidence>
<organism evidence="4">
    <name type="scientific">Brugia timori</name>
    <dbReference type="NCBI Taxonomy" id="42155"/>
    <lineage>
        <taxon>Eukaryota</taxon>
        <taxon>Metazoa</taxon>
        <taxon>Ecdysozoa</taxon>
        <taxon>Nematoda</taxon>
        <taxon>Chromadorea</taxon>
        <taxon>Rhabditida</taxon>
        <taxon>Spirurina</taxon>
        <taxon>Spiruromorpha</taxon>
        <taxon>Filarioidea</taxon>
        <taxon>Onchocercidae</taxon>
        <taxon>Brugia</taxon>
    </lineage>
</organism>
<keyword evidence="3" id="KW-1185">Reference proteome</keyword>
<proteinExistence type="predicted"/>
<evidence type="ECO:0000313" key="4">
    <source>
        <dbReference type="WBParaSite" id="BTMF_0001242901-mRNA-1"/>
    </source>
</evidence>
<name>A0A0R3QXF7_9BILA</name>
<dbReference type="Gene3D" id="2.30.29.30">
    <property type="entry name" value="Pleckstrin-homology domain (PH domain)/Phosphotyrosine-binding domain (PTB)"/>
    <property type="match status" value="1"/>
</dbReference>
<dbReference type="WBParaSite" id="BTMF_0001242901-mRNA-1">
    <property type="protein sequence ID" value="BTMF_0001242901-mRNA-1"/>
    <property type="gene ID" value="BTMF_0001242901"/>
</dbReference>
<protein>
    <submittedName>
        <fullName evidence="4">PH domain-containing protein</fullName>
    </submittedName>
</protein>
<evidence type="ECO:0000256" key="1">
    <source>
        <dbReference type="SAM" id="Coils"/>
    </source>
</evidence>
<dbReference type="Proteomes" id="UP000280834">
    <property type="component" value="Unassembled WGS sequence"/>
</dbReference>